<feature type="compositionally biased region" description="Basic and acidic residues" evidence="2">
    <location>
        <begin position="362"/>
        <end position="374"/>
    </location>
</feature>
<name>A0AA40DJR7_9PEZI</name>
<dbReference type="InterPro" id="IPR054464">
    <property type="entry name" value="ULD_fung"/>
</dbReference>
<dbReference type="InterPro" id="IPR035994">
    <property type="entry name" value="Nucleoside_phosphorylase_sf"/>
</dbReference>
<evidence type="ECO:0000256" key="2">
    <source>
        <dbReference type="SAM" id="MobiDB-lite"/>
    </source>
</evidence>
<dbReference type="AlphaFoldDB" id="A0AA40DJR7"/>
<dbReference type="InterPro" id="IPR053137">
    <property type="entry name" value="NLR-like"/>
</dbReference>
<evidence type="ECO:0000313" key="5">
    <source>
        <dbReference type="EMBL" id="KAK0705725.1"/>
    </source>
</evidence>
<dbReference type="Pfam" id="PF22893">
    <property type="entry name" value="ULD_2"/>
    <property type="match status" value="1"/>
</dbReference>
<dbReference type="Pfam" id="PF01048">
    <property type="entry name" value="PNP_UDP_1"/>
    <property type="match status" value="1"/>
</dbReference>
<sequence>MAEHRPDTRDDFEIAIICALLVEAEAVLYLFNKFWDTDGDPYGKSHQDTNEYRTGRIGQDDVVLVILPGLGRVNAADAVRDLLSSYSRIRLCLLVGICGGVPSSEVSGHDEDIRLGDVVISRSIVQYDFGRQYPGNFIVRTTIEDSLPRAQRDVRALLNQLGTVQGRDRLEHKTAQLLIDLQQAEVMEGQSRGTRPPRYRHPGASQDKLFEPKYQHRHRSKHPCTCADGWICETAAKTLCIDLGCEEEQLVSRSSDHGTQYYGLAIHVGVIASGDAIMRSGEDRDRISREHKVIAFEMEGAGIWDTPRMSCIVIKGVCNYADSHKNEQWQYFAAATAASAAVALLGLRSKPERGKKPTGATEPRDSQPARKVAEPDQVLSETRELEIAQKIAEFKGIIANLQGQIQVLREQVDSLQTLATPISYPRGVSRRTVEVVDARGRMVGLILDTVTSKELFVSILKDRFEDIGTRKIERDEWYLENADGTTVLDLSRPWTEVMKPGTTLYMGMIFRRQKRKTMQNCPSCQAPSRGKSDELITCHNVTCGLVYSVSDETIVLEVDETQRTETLEIPKDQPKSPFPRPYLSETDRQADEDMSLYKRLRIIYTDFEVQHGKSERNLPTRPRSSTTVTLHKEYMQDVDFLAAYLSDVCGLPDEECLAMLQDYSPNFQAELGDQISAMRELSITRQRLMIDFADKLLSRFRNSFTLRTTAQPRQKSSASTAKGLLAKQGPSHSVNAGSGQARSSTAVKTDSGSTDGPSRWGVSYDMWYAANGYYKETFWICDRCGSGLYTKLTTSMCLEPYCQHRGPCRSCYTRQEWVRVE</sequence>
<protein>
    <recommendedName>
        <fullName evidence="7">Nucleoside phosphorylase domain-containing protein</fullName>
    </recommendedName>
</protein>
<evidence type="ECO:0000259" key="4">
    <source>
        <dbReference type="Pfam" id="PF22893"/>
    </source>
</evidence>
<feature type="region of interest" description="Disordered" evidence="2">
    <location>
        <begin position="708"/>
        <end position="756"/>
    </location>
</feature>
<gene>
    <name evidence="5" type="ORF">B0T21DRAFT_102970</name>
</gene>
<accession>A0AA40DJR7</accession>
<dbReference type="EMBL" id="JAUKTV010000020">
    <property type="protein sequence ID" value="KAK0705725.1"/>
    <property type="molecule type" value="Genomic_DNA"/>
</dbReference>
<evidence type="ECO:0000256" key="1">
    <source>
        <dbReference type="SAM" id="Coils"/>
    </source>
</evidence>
<dbReference type="GO" id="GO:0003824">
    <property type="term" value="F:catalytic activity"/>
    <property type="evidence" value="ECO:0007669"/>
    <property type="project" value="InterPro"/>
</dbReference>
<keyword evidence="6" id="KW-1185">Reference proteome</keyword>
<dbReference type="PANTHER" id="PTHR46082:SF6">
    <property type="entry name" value="AAA+ ATPASE DOMAIN-CONTAINING PROTEIN-RELATED"/>
    <property type="match status" value="1"/>
</dbReference>
<proteinExistence type="predicted"/>
<feature type="region of interest" description="Disordered" evidence="2">
    <location>
        <begin position="350"/>
        <end position="375"/>
    </location>
</feature>
<feature type="domain" description="Ubiquitin-like" evidence="4">
    <location>
        <begin position="431"/>
        <end position="511"/>
    </location>
</feature>
<evidence type="ECO:0008006" key="7">
    <source>
        <dbReference type="Google" id="ProtNLM"/>
    </source>
</evidence>
<feature type="compositionally biased region" description="Polar residues" evidence="2">
    <location>
        <begin position="708"/>
        <end position="720"/>
    </location>
</feature>
<dbReference type="InterPro" id="IPR000845">
    <property type="entry name" value="Nucleoside_phosphorylase_d"/>
</dbReference>
<dbReference type="SUPFAM" id="SSF53167">
    <property type="entry name" value="Purine and uridine phosphorylases"/>
    <property type="match status" value="1"/>
</dbReference>
<organism evidence="5 6">
    <name type="scientific">Apiosordaria backusii</name>
    <dbReference type="NCBI Taxonomy" id="314023"/>
    <lineage>
        <taxon>Eukaryota</taxon>
        <taxon>Fungi</taxon>
        <taxon>Dikarya</taxon>
        <taxon>Ascomycota</taxon>
        <taxon>Pezizomycotina</taxon>
        <taxon>Sordariomycetes</taxon>
        <taxon>Sordariomycetidae</taxon>
        <taxon>Sordariales</taxon>
        <taxon>Lasiosphaeriaceae</taxon>
        <taxon>Apiosordaria</taxon>
    </lineage>
</organism>
<dbReference type="Gene3D" id="3.40.50.1580">
    <property type="entry name" value="Nucleoside phosphorylase domain"/>
    <property type="match status" value="1"/>
</dbReference>
<comment type="caution">
    <text evidence="5">The sequence shown here is derived from an EMBL/GenBank/DDBJ whole genome shotgun (WGS) entry which is preliminary data.</text>
</comment>
<evidence type="ECO:0000259" key="3">
    <source>
        <dbReference type="Pfam" id="PF01048"/>
    </source>
</evidence>
<reference evidence="5" key="1">
    <citation type="submission" date="2023-06" db="EMBL/GenBank/DDBJ databases">
        <title>Genome-scale phylogeny and comparative genomics of the fungal order Sordariales.</title>
        <authorList>
            <consortium name="Lawrence Berkeley National Laboratory"/>
            <person name="Hensen N."/>
            <person name="Bonometti L."/>
            <person name="Westerberg I."/>
            <person name="Brannstrom I.O."/>
            <person name="Guillou S."/>
            <person name="Cros-Aarteil S."/>
            <person name="Calhoun S."/>
            <person name="Haridas S."/>
            <person name="Kuo A."/>
            <person name="Mondo S."/>
            <person name="Pangilinan J."/>
            <person name="Riley R."/>
            <person name="Labutti K."/>
            <person name="Andreopoulos B."/>
            <person name="Lipzen A."/>
            <person name="Chen C."/>
            <person name="Yanf M."/>
            <person name="Daum C."/>
            <person name="Ng V."/>
            <person name="Clum A."/>
            <person name="Steindorff A."/>
            <person name="Ohm R."/>
            <person name="Martin F."/>
            <person name="Silar P."/>
            <person name="Natvig D."/>
            <person name="Lalanne C."/>
            <person name="Gautier V."/>
            <person name="Ament-Velasquez S.L."/>
            <person name="Kruys A."/>
            <person name="Hutchinson M.I."/>
            <person name="Powell A.J."/>
            <person name="Barry K."/>
            <person name="Miller A.N."/>
            <person name="Grigoriev I.V."/>
            <person name="Debuchy R."/>
            <person name="Gladieux P."/>
            <person name="Thoren M.H."/>
            <person name="Johannesson H."/>
        </authorList>
    </citation>
    <scope>NUCLEOTIDE SEQUENCE</scope>
    <source>
        <strain evidence="5">CBS 540.89</strain>
    </source>
</reference>
<evidence type="ECO:0000313" key="6">
    <source>
        <dbReference type="Proteomes" id="UP001172159"/>
    </source>
</evidence>
<dbReference type="PANTHER" id="PTHR46082">
    <property type="entry name" value="ATP/GTP-BINDING PROTEIN-RELATED"/>
    <property type="match status" value="1"/>
</dbReference>
<keyword evidence="1" id="KW-0175">Coiled coil</keyword>
<feature type="domain" description="Nucleoside phosphorylase" evidence="3">
    <location>
        <begin position="13"/>
        <end position="160"/>
    </location>
</feature>
<dbReference type="GO" id="GO:0009116">
    <property type="term" value="P:nucleoside metabolic process"/>
    <property type="evidence" value="ECO:0007669"/>
    <property type="project" value="InterPro"/>
</dbReference>
<dbReference type="Proteomes" id="UP001172159">
    <property type="component" value="Unassembled WGS sequence"/>
</dbReference>
<feature type="coiled-coil region" evidence="1">
    <location>
        <begin position="391"/>
        <end position="418"/>
    </location>
</feature>
<feature type="compositionally biased region" description="Polar residues" evidence="2">
    <location>
        <begin position="730"/>
        <end position="756"/>
    </location>
</feature>